<dbReference type="InterPro" id="IPR025048">
    <property type="entry name" value="DUF3987"/>
</dbReference>
<evidence type="ECO:0000313" key="2">
    <source>
        <dbReference type="EMBL" id="KPQ26589.1"/>
    </source>
</evidence>
<evidence type="ECO:0000256" key="1">
    <source>
        <dbReference type="SAM" id="MobiDB-lite"/>
    </source>
</evidence>
<dbReference type="Proteomes" id="UP000050416">
    <property type="component" value="Unassembled WGS sequence"/>
</dbReference>
<feature type="region of interest" description="Disordered" evidence="1">
    <location>
        <begin position="1"/>
        <end position="34"/>
    </location>
</feature>
<name>A0A0P7Z491_9GAMM</name>
<sequence length="515" mass="55592">MTKQPPITATDPRTNLSAPLPGIDTAPIPLAGRTPPPPYPVDALGGLLGNAAKALAYYVQTPVGMAAQSVLAVTSLAVQGHVNVKKGNVGTSPTTLYCLTIAASGERKSSLDGQTMKPIYEYQAERRAEYETLMAEHRADLEAHELRYKSIVGSYKGSGKKPRPLTHDEQQALSADLAEIEKNRPTPPPRPHILMEEPTAEGIYKHFLDALATAGLFSDEGGAFFSGHGMADEAKGRIITMLSQLWDGKPITRTRAGAGESGVLAGRRLAAHLMIQPVIADKVLADRLMMGQGFLARFLVCSDRSLVGSRFLSGRAHDESAANDPAITQFWDALRELIRHPLPTDEAGELEPETLAITGAAYEAWVGVHDAIEEQLSASGELSVVREFAAKAADNAARIAAILSYVETRAAPTPEHVERAAELTEYYLKTMIQRTQEAAQGTVEHEAGELADWIRQNGGELNADSFNKLPAAYRKAQKARSLLALLVDYGHAYISVSGPNNKPRAWKLREGPDNV</sequence>
<dbReference type="AlphaFoldDB" id="A0A0P7Z491"/>
<gene>
    <name evidence="2" type="ORF">HLUCCX14_17745</name>
</gene>
<evidence type="ECO:0000313" key="3">
    <source>
        <dbReference type="Proteomes" id="UP000050416"/>
    </source>
</evidence>
<organism evidence="2 3">
    <name type="scientific">Marinobacter excellens HL-55</name>
    <dbReference type="NCBI Taxonomy" id="1305731"/>
    <lineage>
        <taxon>Bacteria</taxon>
        <taxon>Pseudomonadati</taxon>
        <taxon>Pseudomonadota</taxon>
        <taxon>Gammaproteobacteria</taxon>
        <taxon>Pseudomonadales</taxon>
        <taxon>Marinobacteraceae</taxon>
        <taxon>Marinobacter</taxon>
    </lineage>
</organism>
<feature type="compositionally biased region" description="Polar residues" evidence="1">
    <location>
        <begin position="1"/>
        <end position="17"/>
    </location>
</feature>
<dbReference type="OrthoDB" id="9067983at2"/>
<dbReference type="EMBL" id="LJZQ01000050">
    <property type="protein sequence ID" value="KPQ26589.1"/>
    <property type="molecule type" value="Genomic_DNA"/>
</dbReference>
<dbReference type="STRING" id="1305731.GCA_000934705_02510"/>
<accession>A0A0P7Z491</accession>
<reference evidence="2 3" key="1">
    <citation type="submission" date="2015-09" db="EMBL/GenBank/DDBJ databases">
        <title>Identification and resolution of microdiversity through metagenomic sequencing of parallel consortia.</title>
        <authorList>
            <person name="Nelson W.C."/>
            <person name="Romine M.F."/>
            <person name="Lindemann S.R."/>
        </authorList>
    </citation>
    <scope>NUCLEOTIDE SEQUENCE [LARGE SCALE GENOMIC DNA]</scope>
    <source>
        <strain evidence="2">HL-55</strain>
    </source>
</reference>
<dbReference type="Pfam" id="PF13148">
    <property type="entry name" value="DUF3987"/>
    <property type="match status" value="1"/>
</dbReference>
<proteinExistence type="predicted"/>
<protein>
    <recommendedName>
        <fullName evidence="4">DUF3987 domain-containing protein</fullName>
    </recommendedName>
</protein>
<evidence type="ECO:0008006" key="4">
    <source>
        <dbReference type="Google" id="ProtNLM"/>
    </source>
</evidence>
<dbReference type="PATRIC" id="fig|1305731.5.peg.883"/>
<comment type="caution">
    <text evidence="2">The sequence shown here is derived from an EMBL/GenBank/DDBJ whole genome shotgun (WGS) entry which is preliminary data.</text>
</comment>